<organism evidence="2 3">
    <name type="scientific">Handelsmanbacteria sp. (strain RIFCSPLOWO2_12_FULL_64_10)</name>
    <dbReference type="NCBI Taxonomy" id="1817868"/>
    <lineage>
        <taxon>Bacteria</taxon>
        <taxon>Candidatus Handelsmaniibacteriota</taxon>
    </lineage>
</organism>
<evidence type="ECO:0000313" key="3">
    <source>
        <dbReference type="Proteomes" id="UP000178606"/>
    </source>
</evidence>
<name>A0A1F6C764_HANXR</name>
<proteinExistence type="predicted"/>
<sequence length="205" mass="23117">MDLSITSPLGLTPSQTERVRDVITALVYSTPGKVTVGKLNKLLYIAELGYIKKYGERLCPARILHWKHGPYSFDVEEALDILDGDVLSIDRRETGDCGVIRLVQAAKEKTDVALDEETVAFLKEIGETWGTRDYRKELVPFAYATMPFAETPFHQVIDLDRYLPLSDEERAEIDYVPDQEMQRAMDAALKINDKELEPALGLLNA</sequence>
<accession>A0A1F6C764</accession>
<reference evidence="2 3" key="1">
    <citation type="journal article" date="2016" name="Nat. Commun.">
        <title>Thousands of microbial genomes shed light on interconnected biogeochemical processes in an aquifer system.</title>
        <authorList>
            <person name="Anantharaman K."/>
            <person name="Brown C.T."/>
            <person name="Hug L.A."/>
            <person name="Sharon I."/>
            <person name="Castelle C.J."/>
            <person name="Probst A.J."/>
            <person name="Thomas B.C."/>
            <person name="Singh A."/>
            <person name="Wilkins M.J."/>
            <person name="Karaoz U."/>
            <person name="Brodie E.L."/>
            <person name="Williams K.H."/>
            <person name="Hubbard S.S."/>
            <person name="Banfield J.F."/>
        </authorList>
    </citation>
    <scope>NUCLEOTIDE SEQUENCE [LARGE SCALE GENOMIC DNA]</scope>
    <source>
        <strain evidence="3">RIFCSPLOWO2_12_FULL_64_10</strain>
    </source>
</reference>
<comment type="caution">
    <text evidence="2">The sequence shown here is derived from an EMBL/GenBank/DDBJ whole genome shotgun (WGS) entry which is preliminary data.</text>
</comment>
<feature type="domain" description="Antitoxin SocA-like Panacea" evidence="1">
    <location>
        <begin position="39"/>
        <end position="125"/>
    </location>
</feature>
<dbReference type="InterPro" id="IPR025272">
    <property type="entry name" value="SocA_Panacea"/>
</dbReference>
<dbReference type="AlphaFoldDB" id="A0A1F6C764"/>
<dbReference type="EMBL" id="MFKF01000390">
    <property type="protein sequence ID" value="OGG44969.1"/>
    <property type="molecule type" value="Genomic_DNA"/>
</dbReference>
<evidence type="ECO:0000313" key="2">
    <source>
        <dbReference type="EMBL" id="OGG44969.1"/>
    </source>
</evidence>
<protein>
    <recommendedName>
        <fullName evidence="1">Antitoxin SocA-like Panacea domain-containing protein</fullName>
    </recommendedName>
</protein>
<evidence type="ECO:0000259" key="1">
    <source>
        <dbReference type="Pfam" id="PF13274"/>
    </source>
</evidence>
<dbReference type="Proteomes" id="UP000178606">
    <property type="component" value="Unassembled WGS sequence"/>
</dbReference>
<dbReference type="Pfam" id="PF13274">
    <property type="entry name" value="SocA_Panacea"/>
    <property type="match status" value="1"/>
</dbReference>
<gene>
    <name evidence="2" type="ORF">A3F84_22945</name>
</gene>